<gene>
    <name evidence="1" type="ORF">Lalb_Chr11g0074381</name>
</gene>
<organism evidence="1 2">
    <name type="scientific">Lupinus albus</name>
    <name type="common">White lupine</name>
    <name type="synonym">Lupinus termis</name>
    <dbReference type="NCBI Taxonomy" id="3870"/>
    <lineage>
        <taxon>Eukaryota</taxon>
        <taxon>Viridiplantae</taxon>
        <taxon>Streptophyta</taxon>
        <taxon>Embryophyta</taxon>
        <taxon>Tracheophyta</taxon>
        <taxon>Spermatophyta</taxon>
        <taxon>Magnoliopsida</taxon>
        <taxon>eudicotyledons</taxon>
        <taxon>Gunneridae</taxon>
        <taxon>Pentapetalae</taxon>
        <taxon>rosids</taxon>
        <taxon>fabids</taxon>
        <taxon>Fabales</taxon>
        <taxon>Fabaceae</taxon>
        <taxon>Papilionoideae</taxon>
        <taxon>50 kb inversion clade</taxon>
        <taxon>genistoids sensu lato</taxon>
        <taxon>core genistoids</taxon>
        <taxon>Genisteae</taxon>
        <taxon>Lupinus</taxon>
    </lineage>
</organism>
<dbReference type="OrthoDB" id="1721164at2759"/>
<dbReference type="Proteomes" id="UP000447434">
    <property type="component" value="Chromosome 11"/>
</dbReference>
<sequence>MVFRFIFLSHKPFHWCSIPFSVDDISKSIQRIQVADVEPPPFIRENSRFGFLLSRSESFK</sequence>
<dbReference type="AlphaFoldDB" id="A0A6A4PT69"/>
<comment type="caution">
    <text evidence="1">The sequence shown here is derived from an EMBL/GenBank/DDBJ whole genome shotgun (WGS) entry which is preliminary data.</text>
</comment>
<evidence type="ECO:0000313" key="1">
    <source>
        <dbReference type="EMBL" id="KAE9604683.1"/>
    </source>
</evidence>
<accession>A0A6A4PT69</accession>
<name>A0A6A4PT69_LUPAL</name>
<keyword evidence="2" id="KW-1185">Reference proteome</keyword>
<protein>
    <submittedName>
        <fullName evidence="1">Uncharacterized protein</fullName>
    </submittedName>
</protein>
<dbReference type="EMBL" id="WOCE01000011">
    <property type="protein sequence ID" value="KAE9604683.1"/>
    <property type="molecule type" value="Genomic_DNA"/>
</dbReference>
<proteinExistence type="predicted"/>
<reference evidence="2" key="1">
    <citation type="journal article" date="2020" name="Nat. Commun.">
        <title>Genome sequence of the cluster root forming white lupin.</title>
        <authorList>
            <person name="Hufnagel B."/>
            <person name="Marques A."/>
            <person name="Soriano A."/>
            <person name="Marques L."/>
            <person name="Divol F."/>
            <person name="Doumas P."/>
            <person name="Sallet E."/>
            <person name="Mancinotti D."/>
            <person name="Carrere S."/>
            <person name="Marande W."/>
            <person name="Arribat S."/>
            <person name="Keller J."/>
            <person name="Huneau C."/>
            <person name="Blein T."/>
            <person name="Aime D."/>
            <person name="Laguerre M."/>
            <person name="Taylor J."/>
            <person name="Schubert V."/>
            <person name="Nelson M."/>
            <person name="Geu-Flores F."/>
            <person name="Crespi M."/>
            <person name="Gallardo-Guerrero K."/>
            <person name="Delaux P.-M."/>
            <person name="Salse J."/>
            <person name="Berges H."/>
            <person name="Guyot R."/>
            <person name="Gouzy J."/>
            <person name="Peret B."/>
        </authorList>
    </citation>
    <scope>NUCLEOTIDE SEQUENCE [LARGE SCALE GENOMIC DNA]</scope>
    <source>
        <strain evidence="2">cv. Amiga</strain>
    </source>
</reference>
<evidence type="ECO:0000313" key="2">
    <source>
        <dbReference type="Proteomes" id="UP000447434"/>
    </source>
</evidence>